<proteinExistence type="predicted"/>
<protein>
    <submittedName>
        <fullName evidence="3">PeptidaseM16 family</fullName>
    </submittedName>
</protein>
<dbReference type="EMBL" id="AFVZ01000001">
    <property type="protein sequence ID" value="EHN59854.1"/>
    <property type="molecule type" value="Genomic_DNA"/>
</dbReference>
<feature type="domain" description="Peptidase M16 C-terminal" evidence="2">
    <location>
        <begin position="181"/>
        <end position="278"/>
    </location>
</feature>
<dbReference type="NCBIfam" id="NF047421">
    <property type="entry name" value="YfmH_fam"/>
    <property type="match status" value="1"/>
</dbReference>
<keyword evidence="4" id="KW-1185">Reference proteome</keyword>
<reference evidence="3 4" key="1">
    <citation type="journal article" date="2012" name="PLoS ONE">
        <title>Functional divergence in the genus oenococcus as predicted by genome sequencing of the newly-described species, Oenococcus kitaharae.</title>
        <authorList>
            <person name="Borneman A.R."/>
            <person name="McCarthy J.M."/>
            <person name="Chambers P.J."/>
            <person name="Bartowsky E.J."/>
        </authorList>
    </citation>
    <scope>NUCLEOTIDE SEQUENCE [LARGE SCALE GENOMIC DNA]</scope>
    <source>
        <strain evidence="4">DSM17330</strain>
    </source>
</reference>
<dbReference type="InterPro" id="IPR011765">
    <property type="entry name" value="Pept_M16_N"/>
</dbReference>
<dbReference type="InterPro" id="IPR050361">
    <property type="entry name" value="MPP/UQCRC_Complex"/>
</dbReference>
<dbReference type="GO" id="GO:0046872">
    <property type="term" value="F:metal ion binding"/>
    <property type="evidence" value="ECO:0007669"/>
    <property type="project" value="InterPro"/>
</dbReference>
<dbReference type="PANTHER" id="PTHR11851">
    <property type="entry name" value="METALLOPROTEASE"/>
    <property type="match status" value="1"/>
</dbReference>
<dbReference type="Pfam" id="PF05193">
    <property type="entry name" value="Peptidase_M16_C"/>
    <property type="match status" value="1"/>
</dbReference>
<comment type="caution">
    <text evidence="3">The sequence shown here is derived from an EMBL/GenBank/DDBJ whole genome shotgun (WGS) entry which is preliminary data.</text>
</comment>
<dbReference type="STRING" id="336988.NT96_06905"/>
<evidence type="ECO:0000313" key="4">
    <source>
        <dbReference type="Proteomes" id="UP000004959"/>
    </source>
</evidence>
<evidence type="ECO:0000259" key="2">
    <source>
        <dbReference type="Pfam" id="PF05193"/>
    </source>
</evidence>
<dbReference type="OrthoDB" id="9811314at2"/>
<dbReference type="eggNOG" id="COG0612">
    <property type="taxonomic scope" value="Bacteria"/>
</dbReference>
<dbReference type="PANTHER" id="PTHR11851:SF134">
    <property type="entry name" value="ZINC-DEPENDENT PROTEASE"/>
    <property type="match status" value="1"/>
</dbReference>
<sequence>MKIDEYSQFKQTVYSETLTDGLKVTLMPKKDFHSVFAALFVDAGAVDQKIVDENGKVVTFPSGIAHFAEHKMFEKEQGDVDQIFSRYGAFSNAYTSQSRTVYYFQGTEEIAASIRLLLHFVQEPYYTQSSINKEQGIIGQELVMYQDMPDWALSFGLMGNLYAQQPLAQDIAGKVSTISQLTSDMLYQFHKYFYQPSNLHLKISGNIDPQATMALIRDTQRELSRPKIAFTSMSLFDNQIPILASGSRKMPISQTLITAGIKGINMPSSRDEAIDLAFASDLLLDLYFSDSSDWYMKNYDAGILNDDFMAQAEIGRNYQFISFSGHGKQQKAFQEILSQLKRISFDSRLANEFEVQKSATFGELSMSLDQLENNVFTVLDEYDTDSNVFQITDNLKSLTYKRAVALFEKYYDINSFSRFSIEPLD</sequence>
<dbReference type="Proteomes" id="UP000004959">
    <property type="component" value="Chromosome"/>
</dbReference>
<evidence type="ECO:0000313" key="3">
    <source>
        <dbReference type="EMBL" id="EHN59854.1"/>
    </source>
</evidence>
<name>G9WGM7_9LACO</name>
<accession>G9WGM7</accession>
<dbReference type="InterPro" id="IPR011249">
    <property type="entry name" value="Metalloenz_LuxS/M16"/>
</dbReference>
<dbReference type="HOGENOM" id="CLU_052317_0_0_9"/>
<organism evidence="3 4">
    <name type="scientific">Oenococcus kitaharae DSM 17330</name>
    <dbReference type="NCBI Taxonomy" id="1045004"/>
    <lineage>
        <taxon>Bacteria</taxon>
        <taxon>Bacillati</taxon>
        <taxon>Bacillota</taxon>
        <taxon>Bacilli</taxon>
        <taxon>Lactobacillales</taxon>
        <taxon>Lactobacillaceae</taxon>
        <taxon>Oenococcus</taxon>
    </lineage>
</organism>
<evidence type="ECO:0000259" key="1">
    <source>
        <dbReference type="Pfam" id="PF00675"/>
    </source>
</evidence>
<dbReference type="Pfam" id="PF00675">
    <property type="entry name" value="Peptidase_M16"/>
    <property type="match status" value="1"/>
</dbReference>
<dbReference type="InterPro" id="IPR007863">
    <property type="entry name" value="Peptidase_M16_C"/>
</dbReference>
<dbReference type="PATRIC" id="fig|1045004.4.peg.1753"/>
<dbReference type="Gene3D" id="3.30.830.10">
    <property type="entry name" value="Metalloenzyme, LuxS/M16 peptidase-like"/>
    <property type="match status" value="2"/>
</dbReference>
<feature type="domain" description="Peptidase M16 N-terminal" evidence="1">
    <location>
        <begin position="62"/>
        <end position="173"/>
    </location>
</feature>
<dbReference type="RefSeq" id="WP_007747151.1">
    <property type="nucleotide sequence ID" value="NZ_CM001398.1"/>
</dbReference>
<dbReference type="SUPFAM" id="SSF63411">
    <property type="entry name" value="LuxS/MPP-like metallohydrolase"/>
    <property type="match status" value="2"/>
</dbReference>
<gene>
    <name evidence="3" type="ORF">OKIT_1784</name>
</gene>
<dbReference type="AlphaFoldDB" id="G9WGM7"/>